<dbReference type="Pfam" id="PF07714">
    <property type="entry name" value="PK_Tyr_Ser-Thr"/>
    <property type="match status" value="1"/>
</dbReference>
<accession>A0A068UNL7</accession>
<keyword evidence="1" id="KW-0597">Phosphoprotein</keyword>
<reference evidence="8" key="1">
    <citation type="journal article" date="2014" name="Science">
        <title>The coffee genome provides insight into the convergent evolution of caffeine biosynthesis.</title>
        <authorList>
            <person name="Denoeud F."/>
            <person name="Carretero-Paulet L."/>
            <person name="Dereeper A."/>
            <person name="Droc G."/>
            <person name="Guyot R."/>
            <person name="Pietrella M."/>
            <person name="Zheng C."/>
            <person name="Alberti A."/>
            <person name="Anthony F."/>
            <person name="Aprea G."/>
            <person name="Aury J.M."/>
            <person name="Bento P."/>
            <person name="Bernard M."/>
            <person name="Bocs S."/>
            <person name="Campa C."/>
            <person name="Cenci A."/>
            <person name="Combes M.C."/>
            <person name="Crouzillat D."/>
            <person name="Da Silva C."/>
            <person name="Daddiego L."/>
            <person name="De Bellis F."/>
            <person name="Dussert S."/>
            <person name="Garsmeur O."/>
            <person name="Gayraud T."/>
            <person name="Guignon V."/>
            <person name="Jahn K."/>
            <person name="Jamilloux V."/>
            <person name="Joet T."/>
            <person name="Labadie K."/>
            <person name="Lan T."/>
            <person name="Leclercq J."/>
            <person name="Lepelley M."/>
            <person name="Leroy T."/>
            <person name="Li L.T."/>
            <person name="Librado P."/>
            <person name="Lopez L."/>
            <person name="Munoz A."/>
            <person name="Noel B."/>
            <person name="Pallavicini A."/>
            <person name="Perrotta G."/>
            <person name="Poncet V."/>
            <person name="Pot D."/>
            <person name="Priyono X."/>
            <person name="Rigoreau M."/>
            <person name="Rouard M."/>
            <person name="Rozas J."/>
            <person name="Tranchant-Dubreuil C."/>
            <person name="VanBuren R."/>
            <person name="Zhang Q."/>
            <person name="Andrade A.C."/>
            <person name="Argout X."/>
            <person name="Bertrand B."/>
            <person name="de Kochko A."/>
            <person name="Graziosi G."/>
            <person name="Henry R.J."/>
            <person name="Jayarama X."/>
            <person name="Ming R."/>
            <person name="Nagai C."/>
            <person name="Rounsley S."/>
            <person name="Sankoff D."/>
            <person name="Giuliano G."/>
            <person name="Albert V.A."/>
            <person name="Wincker P."/>
            <person name="Lashermes P."/>
        </authorList>
    </citation>
    <scope>NUCLEOTIDE SEQUENCE [LARGE SCALE GENOMIC DNA]</scope>
    <source>
        <strain evidence="8">cv. DH200-94</strain>
    </source>
</reference>
<dbReference type="Gene3D" id="1.10.510.10">
    <property type="entry name" value="Transferase(Phosphotransferase) domain 1"/>
    <property type="match status" value="1"/>
</dbReference>
<organism evidence="7 8">
    <name type="scientific">Coffea canephora</name>
    <name type="common">Robusta coffee</name>
    <dbReference type="NCBI Taxonomy" id="49390"/>
    <lineage>
        <taxon>Eukaryota</taxon>
        <taxon>Viridiplantae</taxon>
        <taxon>Streptophyta</taxon>
        <taxon>Embryophyta</taxon>
        <taxon>Tracheophyta</taxon>
        <taxon>Spermatophyta</taxon>
        <taxon>Magnoliopsida</taxon>
        <taxon>eudicotyledons</taxon>
        <taxon>Gunneridae</taxon>
        <taxon>Pentapetalae</taxon>
        <taxon>asterids</taxon>
        <taxon>lamiids</taxon>
        <taxon>Gentianales</taxon>
        <taxon>Rubiaceae</taxon>
        <taxon>Ixoroideae</taxon>
        <taxon>Gardenieae complex</taxon>
        <taxon>Bertiereae - Coffeeae clade</taxon>
        <taxon>Coffeeae</taxon>
        <taxon>Coffea</taxon>
    </lineage>
</organism>
<keyword evidence="5" id="KW-0067">ATP-binding</keyword>
<dbReference type="EMBL" id="HG739126">
    <property type="protein sequence ID" value="CDP10041.1"/>
    <property type="molecule type" value="Genomic_DNA"/>
</dbReference>
<dbReference type="InterPro" id="IPR052101">
    <property type="entry name" value="Plant_StressResp_Kinase"/>
</dbReference>
<dbReference type="SUPFAM" id="SSF56112">
    <property type="entry name" value="Protein kinase-like (PK-like)"/>
    <property type="match status" value="1"/>
</dbReference>
<dbReference type="GO" id="GO:0004672">
    <property type="term" value="F:protein kinase activity"/>
    <property type="evidence" value="ECO:0007669"/>
    <property type="project" value="InterPro"/>
</dbReference>
<dbReference type="PANTHER" id="PTHR47983:SF7">
    <property type="entry name" value="PROTEIN KINASE SUPERFAMILY PROTEIN"/>
    <property type="match status" value="1"/>
</dbReference>
<dbReference type="Proteomes" id="UP000295252">
    <property type="component" value="Chromosome V"/>
</dbReference>
<dbReference type="InterPro" id="IPR001245">
    <property type="entry name" value="Ser-Thr/Tyr_kinase_cat_dom"/>
</dbReference>
<evidence type="ECO:0000259" key="6">
    <source>
        <dbReference type="PROSITE" id="PS50011"/>
    </source>
</evidence>
<keyword evidence="2" id="KW-0808">Transferase</keyword>
<dbReference type="Gramene" id="CDP10041">
    <property type="protein sequence ID" value="CDP10041"/>
    <property type="gene ID" value="GSCOC_T00030609001"/>
</dbReference>
<evidence type="ECO:0000256" key="4">
    <source>
        <dbReference type="ARBA" id="ARBA00022777"/>
    </source>
</evidence>
<dbReference type="PANTHER" id="PTHR47983">
    <property type="entry name" value="PTO-INTERACTING PROTEIN 1-LIKE"/>
    <property type="match status" value="1"/>
</dbReference>
<keyword evidence="8" id="KW-1185">Reference proteome</keyword>
<protein>
    <recommendedName>
        <fullName evidence="6">Protein kinase domain-containing protein</fullName>
    </recommendedName>
</protein>
<name>A0A068UNL7_COFCA</name>
<evidence type="ECO:0000256" key="5">
    <source>
        <dbReference type="ARBA" id="ARBA00022840"/>
    </source>
</evidence>
<dbReference type="InParanoid" id="A0A068UNL7"/>
<evidence type="ECO:0000256" key="3">
    <source>
        <dbReference type="ARBA" id="ARBA00022741"/>
    </source>
</evidence>
<evidence type="ECO:0000256" key="1">
    <source>
        <dbReference type="ARBA" id="ARBA00022553"/>
    </source>
</evidence>
<evidence type="ECO:0000313" key="7">
    <source>
        <dbReference type="EMBL" id="CDP10041.1"/>
    </source>
</evidence>
<dbReference type="PhylomeDB" id="A0A068UNL7"/>
<dbReference type="PROSITE" id="PS50011">
    <property type="entry name" value="PROTEIN_KINASE_DOM"/>
    <property type="match status" value="1"/>
</dbReference>
<dbReference type="STRING" id="49390.A0A068UNL7"/>
<sequence>MSMSPLKAQRIMLTYRLKRKHLYQLLSCHSKRQLHLLKCLLHLWMTETAKMLDVSSEPKSNFEFLTQVSLYALWLKLENLVELLGYCVQVNLCVVAYDFATMGSLCDILHSKKIDTSSSECGSVLSCTIGPRITVHVARGLEYLHEKVLPAIIHGVSDPAIWLCSKIMEQRFQILTFPIRLLTWLTHLHSTRVLGTFCYHVPT</sequence>
<evidence type="ECO:0000313" key="8">
    <source>
        <dbReference type="Proteomes" id="UP000295252"/>
    </source>
</evidence>
<dbReference type="GO" id="GO:0005524">
    <property type="term" value="F:ATP binding"/>
    <property type="evidence" value="ECO:0007669"/>
    <property type="project" value="UniProtKB-KW"/>
</dbReference>
<gene>
    <name evidence="7" type="ORF">GSCOC_T00030609001</name>
</gene>
<keyword evidence="4" id="KW-0418">Kinase</keyword>
<keyword evidence="3" id="KW-0547">Nucleotide-binding</keyword>
<proteinExistence type="predicted"/>
<feature type="domain" description="Protein kinase" evidence="6">
    <location>
        <begin position="1"/>
        <end position="203"/>
    </location>
</feature>
<dbReference type="AlphaFoldDB" id="A0A068UNL7"/>
<dbReference type="InterPro" id="IPR011009">
    <property type="entry name" value="Kinase-like_dom_sf"/>
</dbReference>
<evidence type="ECO:0000256" key="2">
    <source>
        <dbReference type="ARBA" id="ARBA00022679"/>
    </source>
</evidence>
<dbReference type="InterPro" id="IPR000719">
    <property type="entry name" value="Prot_kinase_dom"/>
</dbReference>